<sequence length="131" mass="13377">MNPIQSDDPAVTDLQAAPAASSAPAAVAAAPAQDDPATHTLDTPLVRGNQTIDAITLRKPKAGELRGVSLSDLVSLDVAALSKVLPRISTPMLTEADVANIDPADLVQLGGIFAGFLMPKAVKSRLASQTA</sequence>
<dbReference type="Pfam" id="PF10109">
    <property type="entry name" value="Phage_TAC_7"/>
    <property type="match status" value="1"/>
</dbReference>
<feature type="region of interest" description="Disordered" evidence="1">
    <location>
        <begin position="1"/>
        <end position="45"/>
    </location>
</feature>
<comment type="caution">
    <text evidence="2">The sequence shown here is derived from an EMBL/GenBank/DDBJ whole genome shotgun (WGS) entry which is preliminary data.</text>
</comment>
<dbReference type="InterPro" id="IPR019289">
    <property type="entry name" value="Phage_tail_E/E"/>
</dbReference>
<protein>
    <submittedName>
        <fullName evidence="2">Phage tail assembly protein</fullName>
    </submittedName>
</protein>
<dbReference type="EMBL" id="QTPM01000005">
    <property type="protein sequence ID" value="RQY96984.1"/>
    <property type="molecule type" value="Genomic_DNA"/>
</dbReference>
<dbReference type="RefSeq" id="WP_059923319.1">
    <property type="nucleotide sequence ID" value="NZ_CP013459.1"/>
</dbReference>
<accession>A0ABX9YTV4</accession>
<gene>
    <name evidence="2" type="ORF">DF017_05550</name>
</gene>
<feature type="compositionally biased region" description="Low complexity" evidence="1">
    <location>
        <begin position="15"/>
        <end position="35"/>
    </location>
</feature>
<evidence type="ECO:0000313" key="2">
    <source>
        <dbReference type="EMBL" id="RQY96984.1"/>
    </source>
</evidence>
<evidence type="ECO:0000313" key="3">
    <source>
        <dbReference type="Proteomes" id="UP000281098"/>
    </source>
</evidence>
<organism evidence="2 3">
    <name type="scientific">Burkholderia stagnalis</name>
    <dbReference type="NCBI Taxonomy" id="1503054"/>
    <lineage>
        <taxon>Bacteria</taxon>
        <taxon>Pseudomonadati</taxon>
        <taxon>Pseudomonadota</taxon>
        <taxon>Betaproteobacteria</taxon>
        <taxon>Burkholderiales</taxon>
        <taxon>Burkholderiaceae</taxon>
        <taxon>Burkholderia</taxon>
        <taxon>Burkholderia cepacia complex</taxon>
    </lineage>
</organism>
<name>A0ABX9YTV4_9BURK</name>
<evidence type="ECO:0000256" key="1">
    <source>
        <dbReference type="SAM" id="MobiDB-lite"/>
    </source>
</evidence>
<keyword evidence="3" id="KW-1185">Reference proteome</keyword>
<proteinExistence type="predicted"/>
<dbReference type="Proteomes" id="UP000281098">
    <property type="component" value="Unassembled WGS sequence"/>
</dbReference>
<reference evidence="2 3" key="1">
    <citation type="submission" date="2018-08" db="EMBL/GenBank/DDBJ databases">
        <title>Comparative analysis of Burkholderia isolates from Puerto Rico.</title>
        <authorList>
            <person name="Hall C."/>
            <person name="Sahl J."/>
            <person name="Wagner D."/>
        </authorList>
    </citation>
    <scope>NUCLEOTIDE SEQUENCE [LARGE SCALE GENOMIC DNA]</scope>
    <source>
        <strain evidence="2 3">Bp8966</strain>
    </source>
</reference>